<name>X1DQX0_9ZZZZ</name>
<feature type="non-terminal residue" evidence="1">
    <location>
        <position position="230"/>
    </location>
</feature>
<proteinExistence type="predicted"/>
<dbReference type="EMBL" id="BART01033433">
    <property type="protein sequence ID" value="GAH07379.1"/>
    <property type="molecule type" value="Genomic_DNA"/>
</dbReference>
<comment type="caution">
    <text evidence="1">The sequence shown here is derived from an EMBL/GenBank/DDBJ whole genome shotgun (WGS) entry which is preliminary data.</text>
</comment>
<reference evidence="1" key="1">
    <citation type="journal article" date="2014" name="Front. Microbiol.">
        <title>High frequency of phylogenetically diverse reductive dehalogenase-homologous genes in deep subseafloor sedimentary metagenomes.</title>
        <authorList>
            <person name="Kawai M."/>
            <person name="Futagami T."/>
            <person name="Toyoda A."/>
            <person name="Takaki Y."/>
            <person name="Nishi S."/>
            <person name="Hori S."/>
            <person name="Arai W."/>
            <person name="Tsubouchi T."/>
            <person name="Morono Y."/>
            <person name="Uchiyama I."/>
            <person name="Ito T."/>
            <person name="Fujiyama A."/>
            <person name="Inagaki F."/>
            <person name="Takami H."/>
        </authorList>
    </citation>
    <scope>NUCLEOTIDE SEQUENCE</scope>
    <source>
        <strain evidence="1">Expedition CK06-06</strain>
    </source>
</reference>
<gene>
    <name evidence="1" type="ORF">S01H4_57458</name>
</gene>
<sequence length="230" mass="25411">GILKWYDAANGNLTTQSEINATHNLSDVEFGKIYDWLFTTIKDVVVPIIFILQLPTGSRITTTQYAEILFLEQWANATVVPEGLDLGGGVKGFEVGIPVKSNISFSMTSSLFETRNSSSFINKNGLLKWIDAEGGDITSRTELITTFNLNTIQLDLILTWLFTTLRDNVVPIAFNLTGYSLTELAEFEFFRQWANGSLFTNGIDPGSAFGLESLSGWELGLPDASTIEFD</sequence>
<protein>
    <submittedName>
        <fullName evidence="1">Uncharacterized protein</fullName>
    </submittedName>
</protein>
<evidence type="ECO:0000313" key="1">
    <source>
        <dbReference type="EMBL" id="GAH07379.1"/>
    </source>
</evidence>
<accession>X1DQX0</accession>
<dbReference type="AlphaFoldDB" id="X1DQX0"/>
<feature type="non-terminal residue" evidence="1">
    <location>
        <position position="1"/>
    </location>
</feature>
<organism evidence="1">
    <name type="scientific">marine sediment metagenome</name>
    <dbReference type="NCBI Taxonomy" id="412755"/>
    <lineage>
        <taxon>unclassified sequences</taxon>
        <taxon>metagenomes</taxon>
        <taxon>ecological metagenomes</taxon>
    </lineage>
</organism>